<reference evidence="1 2" key="1">
    <citation type="submission" date="2016-03" db="EMBL/GenBank/DDBJ databases">
        <title>Choanephora cucurbitarum.</title>
        <authorList>
            <person name="Min B."/>
            <person name="Park H."/>
            <person name="Park J.-H."/>
            <person name="Shin H.-D."/>
            <person name="Choi I.-G."/>
        </authorList>
    </citation>
    <scope>NUCLEOTIDE SEQUENCE [LARGE SCALE GENOMIC DNA]</scope>
    <source>
        <strain evidence="1 2">KUS-F28377</strain>
    </source>
</reference>
<dbReference type="EMBL" id="LUGH01000383">
    <property type="protein sequence ID" value="OBZ85560.1"/>
    <property type="molecule type" value="Genomic_DNA"/>
</dbReference>
<organism evidence="1 2">
    <name type="scientific">Choanephora cucurbitarum</name>
    <dbReference type="NCBI Taxonomy" id="101091"/>
    <lineage>
        <taxon>Eukaryota</taxon>
        <taxon>Fungi</taxon>
        <taxon>Fungi incertae sedis</taxon>
        <taxon>Mucoromycota</taxon>
        <taxon>Mucoromycotina</taxon>
        <taxon>Mucoromycetes</taxon>
        <taxon>Mucorales</taxon>
        <taxon>Mucorineae</taxon>
        <taxon>Choanephoraceae</taxon>
        <taxon>Choanephoroideae</taxon>
        <taxon>Choanephora</taxon>
    </lineage>
</organism>
<proteinExistence type="predicted"/>
<protein>
    <submittedName>
        <fullName evidence="1">Uncharacterized protein</fullName>
    </submittedName>
</protein>
<keyword evidence="2" id="KW-1185">Reference proteome</keyword>
<dbReference type="InParanoid" id="A0A1C7N8Y2"/>
<name>A0A1C7N8Y2_9FUNG</name>
<accession>A0A1C7N8Y2</accession>
<gene>
    <name evidence="1" type="ORF">A0J61_06392</name>
</gene>
<dbReference type="Proteomes" id="UP000093000">
    <property type="component" value="Unassembled WGS sequence"/>
</dbReference>
<evidence type="ECO:0000313" key="1">
    <source>
        <dbReference type="EMBL" id="OBZ85560.1"/>
    </source>
</evidence>
<comment type="caution">
    <text evidence="1">The sequence shown here is derived from an EMBL/GenBank/DDBJ whole genome shotgun (WGS) entry which is preliminary data.</text>
</comment>
<evidence type="ECO:0000313" key="2">
    <source>
        <dbReference type="Proteomes" id="UP000093000"/>
    </source>
</evidence>
<dbReference type="AlphaFoldDB" id="A0A1C7N8Y2"/>
<sequence>MVVPSRPPQQVPSNHSHYDQSLYYSQTNLQQQRMMMQQQDYEQRQLLDQQAHNHVHLPMIRNHFYSQAAQQNQNNSCK</sequence>